<organism evidence="1 2">
    <name type="scientific">Bacillus mesophilus</name>
    <dbReference type="NCBI Taxonomy" id="1808955"/>
    <lineage>
        <taxon>Bacteria</taxon>
        <taxon>Bacillati</taxon>
        <taxon>Bacillota</taxon>
        <taxon>Bacilli</taxon>
        <taxon>Bacillales</taxon>
        <taxon>Bacillaceae</taxon>
        <taxon>Bacillus</taxon>
    </lineage>
</organism>
<sequence>MNRTLTSIIAMGLGAYAFHKAQENDMMSSRPVRKLRKRITKMW</sequence>
<dbReference type="EMBL" id="JAAIWM010000002">
    <property type="protein sequence ID" value="NEY71738.1"/>
    <property type="molecule type" value="Genomic_DNA"/>
</dbReference>
<comment type="caution">
    <text evidence="1">The sequence shown here is derived from an EMBL/GenBank/DDBJ whole genome shotgun (WGS) entry which is preliminary data.</text>
</comment>
<dbReference type="Proteomes" id="UP000481043">
    <property type="component" value="Unassembled WGS sequence"/>
</dbReference>
<dbReference type="InterPro" id="IPR025029">
    <property type="entry name" value="DUF3918"/>
</dbReference>
<proteinExistence type="predicted"/>
<reference evidence="1 2" key="1">
    <citation type="submission" date="2020-02" db="EMBL/GenBank/DDBJ databases">
        <title>Bacillus aquiflavi sp. nov., isolated from yellow water of strong flavor Chinese baijiu in Yibin region of China.</title>
        <authorList>
            <person name="Xie J."/>
        </authorList>
    </citation>
    <scope>NUCLEOTIDE SEQUENCE [LARGE SCALE GENOMIC DNA]</scope>
    <source>
        <strain evidence="1 2">SA4</strain>
    </source>
</reference>
<name>A0A6M0Q9L3_9BACI</name>
<evidence type="ECO:0000313" key="1">
    <source>
        <dbReference type="EMBL" id="NEY71738.1"/>
    </source>
</evidence>
<gene>
    <name evidence="1" type="ORF">G4D63_08255</name>
</gene>
<dbReference type="AlphaFoldDB" id="A0A6M0Q9L3"/>
<keyword evidence="2" id="KW-1185">Reference proteome</keyword>
<dbReference type="RefSeq" id="WP_163179170.1">
    <property type="nucleotide sequence ID" value="NZ_JAAIWM010000002.1"/>
</dbReference>
<evidence type="ECO:0000313" key="2">
    <source>
        <dbReference type="Proteomes" id="UP000481043"/>
    </source>
</evidence>
<dbReference type="Pfam" id="PF13056">
    <property type="entry name" value="DUF3918"/>
    <property type="match status" value="1"/>
</dbReference>
<accession>A0A6M0Q9L3</accession>
<protein>
    <submittedName>
        <fullName evidence="1">DUF3918 domain-containing protein</fullName>
    </submittedName>
</protein>